<accession>A0A7V5CTR7</accession>
<name>A0A7V5CTR7_9BACT</name>
<reference evidence="3" key="1">
    <citation type="journal article" date="2020" name="mSystems">
        <title>Genome- and Community-Level Interaction Insights into Carbon Utilization and Element Cycling Functions of Hydrothermarchaeota in Hydrothermal Sediment.</title>
        <authorList>
            <person name="Zhou Z."/>
            <person name="Liu Y."/>
            <person name="Xu W."/>
            <person name="Pan J."/>
            <person name="Luo Z.H."/>
            <person name="Li M."/>
        </authorList>
    </citation>
    <scope>NUCLEOTIDE SEQUENCE [LARGE SCALE GENOMIC DNA]</scope>
    <source>
        <strain evidence="3">SpSt-855</strain>
    </source>
</reference>
<feature type="domain" description="Amidohydrolase-related" evidence="2">
    <location>
        <begin position="4"/>
        <end position="276"/>
    </location>
</feature>
<evidence type="ECO:0000256" key="1">
    <source>
        <dbReference type="ARBA" id="ARBA00038310"/>
    </source>
</evidence>
<keyword evidence="3" id="KW-0378">Hydrolase</keyword>
<dbReference type="AlphaFoldDB" id="A0A7V5CTR7"/>
<dbReference type="Gene3D" id="3.20.20.140">
    <property type="entry name" value="Metal-dependent hydrolases"/>
    <property type="match status" value="1"/>
</dbReference>
<dbReference type="PANTHER" id="PTHR43569">
    <property type="entry name" value="AMIDOHYDROLASE"/>
    <property type="match status" value="1"/>
</dbReference>
<dbReference type="EMBL" id="DTKL01000066">
    <property type="protein sequence ID" value="HGY95116.1"/>
    <property type="molecule type" value="Genomic_DNA"/>
</dbReference>
<dbReference type="PANTHER" id="PTHR43569:SF2">
    <property type="entry name" value="AMIDOHYDROLASE-RELATED DOMAIN-CONTAINING PROTEIN"/>
    <property type="match status" value="1"/>
</dbReference>
<organism evidence="3">
    <name type="scientific">Acidobacterium capsulatum</name>
    <dbReference type="NCBI Taxonomy" id="33075"/>
    <lineage>
        <taxon>Bacteria</taxon>
        <taxon>Pseudomonadati</taxon>
        <taxon>Acidobacteriota</taxon>
        <taxon>Terriglobia</taxon>
        <taxon>Terriglobales</taxon>
        <taxon>Acidobacteriaceae</taxon>
        <taxon>Acidobacterium</taxon>
    </lineage>
</organism>
<evidence type="ECO:0000313" key="3">
    <source>
        <dbReference type="EMBL" id="HGY95116.1"/>
    </source>
</evidence>
<dbReference type="InterPro" id="IPR032466">
    <property type="entry name" value="Metal_Hydrolase"/>
</dbReference>
<dbReference type="SUPFAM" id="SSF51556">
    <property type="entry name" value="Metallo-dependent hydrolases"/>
    <property type="match status" value="1"/>
</dbReference>
<gene>
    <name evidence="3" type="ORF">ENW50_10615</name>
</gene>
<dbReference type="GO" id="GO:0016787">
    <property type="term" value="F:hydrolase activity"/>
    <property type="evidence" value="ECO:0007669"/>
    <property type="project" value="UniProtKB-KW"/>
</dbReference>
<dbReference type="InterPro" id="IPR052350">
    <property type="entry name" value="Metallo-dep_Lactonases"/>
</dbReference>
<proteinExistence type="inferred from homology"/>
<comment type="similarity">
    <text evidence="1">Belongs to the metallo-dependent hydrolases superfamily.</text>
</comment>
<evidence type="ECO:0000259" key="2">
    <source>
        <dbReference type="Pfam" id="PF04909"/>
    </source>
</evidence>
<sequence>MYAIDAHHHFWRYSDAEYGWIDDSMQVLRRNYLPGDLEREMPGVQVRQSIAVQARQTLEETLWLLQLAERHSFLAGVVGWAPIASPDFPGILESLQSHCRLKGLRHVLQGEPDSRYALQPDFRRGLCLLAPAGLVYDILIYAHQLPAAIELADLHPNQIFVLDHLAKPHIAAGELSPWREHLHKLAERPNVMCKVSGMVTEADWLDWTPEDLAPYLDAALECFGANRLLAGSDWPVCTVAASYSRWWQTLRSWAAALSRDEQESILAGNATRIYHLKDHEG</sequence>
<comment type="caution">
    <text evidence="3">The sequence shown here is derived from an EMBL/GenBank/DDBJ whole genome shotgun (WGS) entry which is preliminary data.</text>
</comment>
<protein>
    <submittedName>
        <fullName evidence="3">Amidohydrolase</fullName>
    </submittedName>
</protein>
<dbReference type="InterPro" id="IPR006680">
    <property type="entry name" value="Amidohydro-rel"/>
</dbReference>
<dbReference type="Pfam" id="PF04909">
    <property type="entry name" value="Amidohydro_2"/>
    <property type="match status" value="1"/>
</dbReference>